<feature type="domain" description="DUF936" evidence="2">
    <location>
        <begin position="14"/>
        <end position="43"/>
    </location>
</feature>
<evidence type="ECO:0000256" key="1">
    <source>
        <dbReference type="ARBA" id="ARBA00022598"/>
    </source>
</evidence>
<name>A0AAD5D9F0_AMBAR</name>
<dbReference type="PANTHER" id="PTHR23090">
    <property type="entry name" value="NH 3 /GLUTAMINE-DEPENDENT NAD + SYNTHETASE"/>
    <property type="match status" value="1"/>
</dbReference>
<feature type="non-terminal residue" evidence="3">
    <location>
        <position position="1"/>
    </location>
</feature>
<proteinExistence type="predicted"/>
<dbReference type="GO" id="GO:0005737">
    <property type="term" value="C:cytoplasm"/>
    <property type="evidence" value="ECO:0007669"/>
    <property type="project" value="InterPro"/>
</dbReference>
<dbReference type="GO" id="GO:0004359">
    <property type="term" value="F:glutaminase activity"/>
    <property type="evidence" value="ECO:0007669"/>
    <property type="project" value="InterPro"/>
</dbReference>
<evidence type="ECO:0000313" key="3">
    <source>
        <dbReference type="EMBL" id="KAI7755377.1"/>
    </source>
</evidence>
<keyword evidence="4" id="KW-1185">Reference proteome</keyword>
<reference evidence="3" key="1">
    <citation type="submission" date="2022-06" db="EMBL/GenBank/DDBJ databases">
        <title>Uncovering the hologenomic basis of an extraordinary plant invasion.</title>
        <authorList>
            <person name="Bieker V.C."/>
            <person name="Martin M.D."/>
            <person name="Gilbert T."/>
            <person name="Hodgins K."/>
            <person name="Battlay P."/>
            <person name="Petersen B."/>
            <person name="Wilson J."/>
        </authorList>
    </citation>
    <scope>NUCLEOTIDE SEQUENCE</scope>
    <source>
        <strain evidence="3">AA19_3_7</strain>
        <tissue evidence="3">Leaf</tissue>
    </source>
</reference>
<dbReference type="PANTHER" id="PTHR23090:SF9">
    <property type="entry name" value="GLUTAMINE-DEPENDENT NAD(+) SYNTHETASE"/>
    <property type="match status" value="1"/>
</dbReference>
<dbReference type="GO" id="GO:0003952">
    <property type="term" value="F:NAD+ synthase (glutamine-hydrolyzing) activity"/>
    <property type="evidence" value="ECO:0007669"/>
    <property type="project" value="InterPro"/>
</dbReference>
<protein>
    <recommendedName>
        <fullName evidence="2">DUF936 domain-containing protein</fullName>
    </recommendedName>
</protein>
<dbReference type="Gene3D" id="3.40.50.620">
    <property type="entry name" value="HUPs"/>
    <property type="match status" value="1"/>
</dbReference>
<dbReference type="Proteomes" id="UP001206925">
    <property type="component" value="Unassembled WGS sequence"/>
</dbReference>
<dbReference type="InterPro" id="IPR014729">
    <property type="entry name" value="Rossmann-like_a/b/a_fold"/>
</dbReference>
<gene>
    <name evidence="3" type="ORF">M8C21_019396</name>
</gene>
<evidence type="ECO:0000259" key="2">
    <source>
        <dbReference type="Pfam" id="PF06075"/>
    </source>
</evidence>
<dbReference type="InterPro" id="IPR048297">
    <property type="entry name" value="DUF936_dom_pln"/>
</dbReference>
<dbReference type="InterPro" id="IPR003694">
    <property type="entry name" value="NAD_synthase"/>
</dbReference>
<evidence type="ECO:0000313" key="4">
    <source>
        <dbReference type="Proteomes" id="UP001206925"/>
    </source>
</evidence>
<sequence length="271" mass="29574">MLPASLFTFLEAVIESGSPVPVAKGVKPVPGRQPFVGIPEPVMNVDHVSNWGSKLGTPRRGSWVTCQKDEHGICNSSSPMNLNPNTKVSVSRRSSWATDPKREHGIGEPVSPKAFCVASSMVKVTEDKSRMIVKDAKTLTSPFNSVVGKKSVAPLSSQSTRVASSSHSSSKTSLSFNLPQKLSLLGKLHVDEVFRGYLTKDLRIFLRWAAIHLGFSSLAEIEAATPTAELEPIRSIYSQLDEVDMGMTVEELSVYGRLRKIFRCGPVSMFK</sequence>
<keyword evidence="1" id="KW-0436">Ligase</keyword>
<accession>A0AAD5D9F0</accession>
<dbReference type="AlphaFoldDB" id="A0AAD5D9F0"/>
<dbReference type="Pfam" id="PF06075">
    <property type="entry name" value="DUF936"/>
    <property type="match status" value="1"/>
</dbReference>
<dbReference type="EMBL" id="JAMZMK010001213">
    <property type="protein sequence ID" value="KAI7755377.1"/>
    <property type="molecule type" value="Genomic_DNA"/>
</dbReference>
<comment type="caution">
    <text evidence="3">The sequence shown here is derived from an EMBL/GenBank/DDBJ whole genome shotgun (WGS) entry which is preliminary data.</text>
</comment>
<dbReference type="GO" id="GO:0009435">
    <property type="term" value="P:NAD+ biosynthetic process"/>
    <property type="evidence" value="ECO:0007669"/>
    <property type="project" value="InterPro"/>
</dbReference>
<organism evidence="3 4">
    <name type="scientific">Ambrosia artemisiifolia</name>
    <name type="common">Common ragweed</name>
    <dbReference type="NCBI Taxonomy" id="4212"/>
    <lineage>
        <taxon>Eukaryota</taxon>
        <taxon>Viridiplantae</taxon>
        <taxon>Streptophyta</taxon>
        <taxon>Embryophyta</taxon>
        <taxon>Tracheophyta</taxon>
        <taxon>Spermatophyta</taxon>
        <taxon>Magnoliopsida</taxon>
        <taxon>eudicotyledons</taxon>
        <taxon>Gunneridae</taxon>
        <taxon>Pentapetalae</taxon>
        <taxon>asterids</taxon>
        <taxon>campanulids</taxon>
        <taxon>Asterales</taxon>
        <taxon>Asteraceae</taxon>
        <taxon>Asteroideae</taxon>
        <taxon>Heliantheae alliance</taxon>
        <taxon>Heliantheae</taxon>
        <taxon>Ambrosia</taxon>
    </lineage>
</organism>